<evidence type="ECO:0000313" key="6">
    <source>
        <dbReference type="Proteomes" id="UP000249340"/>
    </source>
</evidence>
<gene>
    <name evidence="5" type="ORF">C7M71_001115</name>
</gene>
<evidence type="ECO:0000256" key="2">
    <source>
        <dbReference type="ARBA" id="ARBA00022598"/>
    </source>
</evidence>
<keyword evidence="6" id="KW-1185">Reference proteome</keyword>
<dbReference type="Proteomes" id="UP000249340">
    <property type="component" value="Chromosome"/>
</dbReference>
<dbReference type="OrthoDB" id="9803968at2"/>
<evidence type="ECO:0000259" key="4">
    <source>
        <dbReference type="Pfam" id="PF00501"/>
    </source>
</evidence>
<dbReference type="SUPFAM" id="SSF56801">
    <property type="entry name" value="Acetyl-CoA synthetase-like"/>
    <property type="match status" value="1"/>
</dbReference>
<dbReference type="InterPro" id="IPR000873">
    <property type="entry name" value="AMP-dep_synth/lig_dom"/>
</dbReference>
<keyword evidence="2" id="KW-0436">Ligase</keyword>
<feature type="domain" description="AMP-dependent synthetase/ligase" evidence="4">
    <location>
        <begin position="25"/>
        <end position="384"/>
    </location>
</feature>
<dbReference type="KEGG" id="stri:C7M71_001115"/>
<dbReference type="GO" id="GO:0006631">
    <property type="term" value="P:fatty acid metabolic process"/>
    <property type="evidence" value="ECO:0007669"/>
    <property type="project" value="TreeGrafter"/>
</dbReference>
<proteinExistence type="inferred from homology"/>
<comment type="similarity">
    <text evidence="1">Belongs to the ATP-dependent AMP-binding enzyme family.</text>
</comment>
<dbReference type="PANTHER" id="PTHR43201">
    <property type="entry name" value="ACYL-COA SYNTHETASE"/>
    <property type="match status" value="1"/>
</dbReference>
<dbReference type="Pfam" id="PF00501">
    <property type="entry name" value="AMP-binding"/>
    <property type="match status" value="1"/>
</dbReference>
<dbReference type="AlphaFoldDB" id="A0A345SRC8"/>
<evidence type="ECO:0000256" key="1">
    <source>
        <dbReference type="ARBA" id="ARBA00006432"/>
    </source>
</evidence>
<dbReference type="Gene3D" id="3.40.50.12780">
    <property type="entry name" value="N-terminal domain of ligase-like"/>
    <property type="match status" value="1"/>
</dbReference>
<feature type="region of interest" description="Disordered" evidence="3">
    <location>
        <begin position="365"/>
        <end position="387"/>
    </location>
</feature>
<reference evidence="6" key="1">
    <citation type="submission" date="2018-07" db="EMBL/GenBank/DDBJ databases">
        <title>Streptacidiphilus bronchialis DSM 106435 chromosome.</title>
        <authorList>
            <person name="Batra D."/>
            <person name="Gulvik C.A."/>
        </authorList>
    </citation>
    <scope>NUCLEOTIDE SEQUENCE [LARGE SCALE GENOMIC DNA]</scope>
    <source>
        <strain evidence="6">DSM 106435</strain>
    </source>
</reference>
<accession>A0A345SRC8</accession>
<dbReference type="InterPro" id="IPR042099">
    <property type="entry name" value="ANL_N_sf"/>
</dbReference>
<dbReference type="PANTHER" id="PTHR43201:SF5">
    <property type="entry name" value="MEDIUM-CHAIN ACYL-COA LIGASE ACSF2, MITOCHONDRIAL"/>
    <property type="match status" value="1"/>
</dbReference>
<sequence>MKSPQSLTAPSGARPATLATALSAAVREHPGAAVVFPGPFGTVALGGRELHERALRVAAGLRALSVAPGGVVAVHLPAGAENAVAQAAVLLSGAVLLPVDPATGTGELRRLLRRFAVAALITPAPVAHHILGARALPDGLPELQQVIAVTSIWSASWVPSDAVDWAVLEAFRPLREPVPARPDDVCLLVGPRGVRHTHRAVLAALDALRGLRYGRPVAGAHLDLLPPGRPASVYALLRALVHGVPTVVPERQDPATLMELIGRHGVTTAAGDSAALAALLDGADRAGTRIRSLREFLAYTTVLPTALVERAERSGVAAFRSYGLPEHPTIASGSWADPLAKRCGTVGRPVRDTEIRIVDREGAELPEGQRGEIQSRGPGRFAGYGDRTRDTTALTADGWLRTGGVGHLDGEGFLVV</sequence>
<name>A0A345SRC8_9ACTN</name>
<evidence type="ECO:0000256" key="3">
    <source>
        <dbReference type="SAM" id="MobiDB-lite"/>
    </source>
</evidence>
<organism evidence="5 6">
    <name type="scientific">Peterkaempfera bronchialis</name>
    <dbReference type="NCBI Taxonomy" id="2126346"/>
    <lineage>
        <taxon>Bacteria</taxon>
        <taxon>Bacillati</taxon>
        <taxon>Actinomycetota</taxon>
        <taxon>Actinomycetes</taxon>
        <taxon>Kitasatosporales</taxon>
        <taxon>Streptomycetaceae</taxon>
        <taxon>Peterkaempfera</taxon>
    </lineage>
</organism>
<dbReference type="GO" id="GO:0031956">
    <property type="term" value="F:medium-chain fatty acid-CoA ligase activity"/>
    <property type="evidence" value="ECO:0007669"/>
    <property type="project" value="TreeGrafter"/>
</dbReference>
<dbReference type="RefSeq" id="WP_111489147.1">
    <property type="nucleotide sequence ID" value="NZ_CP031264.1"/>
</dbReference>
<protein>
    <submittedName>
        <fullName evidence="5">Acyl-CoA synthetase</fullName>
    </submittedName>
</protein>
<evidence type="ECO:0000313" key="5">
    <source>
        <dbReference type="EMBL" id="AXI76283.1"/>
    </source>
</evidence>
<dbReference type="EMBL" id="CP031264">
    <property type="protein sequence ID" value="AXI76283.1"/>
    <property type="molecule type" value="Genomic_DNA"/>
</dbReference>